<organism evidence="2 3">
    <name type="scientific">Kocuria gwangalliensis</name>
    <dbReference type="NCBI Taxonomy" id="501592"/>
    <lineage>
        <taxon>Bacteria</taxon>
        <taxon>Bacillati</taxon>
        <taxon>Actinomycetota</taxon>
        <taxon>Actinomycetes</taxon>
        <taxon>Micrococcales</taxon>
        <taxon>Micrococcaceae</taxon>
        <taxon>Kocuria</taxon>
    </lineage>
</organism>
<evidence type="ECO:0000313" key="3">
    <source>
        <dbReference type="Proteomes" id="UP001501446"/>
    </source>
</evidence>
<keyword evidence="3" id="KW-1185">Reference proteome</keyword>
<accession>A0ABP8X2P7</accession>
<feature type="coiled-coil region" evidence="1">
    <location>
        <begin position="50"/>
        <end position="98"/>
    </location>
</feature>
<gene>
    <name evidence="2" type="ORF">GCM10025781_17310</name>
</gene>
<evidence type="ECO:0000256" key="1">
    <source>
        <dbReference type="SAM" id="Coils"/>
    </source>
</evidence>
<dbReference type="Proteomes" id="UP001501446">
    <property type="component" value="Unassembled WGS sequence"/>
</dbReference>
<proteinExistence type="predicted"/>
<name>A0ABP8X2P7_9MICC</name>
<keyword evidence="1" id="KW-0175">Coiled coil</keyword>
<dbReference type="RefSeq" id="WP_345311215.1">
    <property type="nucleotide sequence ID" value="NZ_BAABLN010000028.1"/>
</dbReference>
<protein>
    <submittedName>
        <fullName evidence="2">Uncharacterized protein</fullName>
    </submittedName>
</protein>
<reference evidence="3" key="1">
    <citation type="journal article" date="2019" name="Int. J. Syst. Evol. Microbiol.">
        <title>The Global Catalogue of Microorganisms (GCM) 10K type strain sequencing project: providing services to taxonomists for standard genome sequencing and annotation.</title>
        <authorList>
            <consortium name="The Broad Institute Genomics Platform"/>
            <consortium name="The Broad Institute Genome Sequencing Center for Infectious Disease"/>
            <person name="Wu L."/>
            <person name="Ma J."/>
        </authorList>
    </citation>
    <scope>NUCLEOTIDE SEQUENCE [LARGE SCALE GENOMIC DNA]</scope>
    <source>
        <strain evidence="3">JCM 18958</strain>
    </source>
</reference>
<comment type="caution">
    <text evidence="2">The sequence shown here is derived from an EMBL/GenBank/DDBJ whole genome shotgun (WGS) entry which is preliminary data.</text>
</comment>
<dbReference type="EMBL" id="BAABLN010000028">
    <property type="protein sequence ID" value="GAA4699754.1"/>
    <property type="molecule type" value="Genomic_DNA"/>
</dbReference>
<evidence type="ECO:0000313" key="2">
    <source>
        <dbReference type="EMBL" id="GAA4699754.1"/>
    </source>
</evidence>
<sequence>MIPPNSTHEDHEPEPTVEDTVSELLVTQTREIRVLSKELTKSYEKELRFFENLKNRDRQLKEQKMSMTKKIWWLESERRRLQEQVAQLAEQCEAADQKVRQFRGSKLGKLQSGMWRVRKAVRSWR</sequence>